<organism evidence="2 3">
    <name type="scientific">Cyphellophora attinorum</name>
    <dbReference type="NCBI Taxonomy" id="1664694"/>
    <lineage>
        <taxon>Eukaryota</taxon>
        <taxon>Fungi</taxon>
        <taxon>Dikarya</taxon>
        <taxon>Ascomycota</taxon>
        <taxon>Pezizomycotina</taxon>
        <taxon>Eurotiomycetes</taxon>
        <taxon>Chaetothyriomycetidae</taxon>
        <taxon>Chaetothyriales</taxon>
        <taxon>Cyphellophoraceae</taxon>
        <taxon>Cyphellophora</taxon>
    </lineage>
</organism>
<dbReference type="Proteomes" id="UP000038010">
    <property type="component" value="Unassembled WGS sequence"/>
</dbReference>
<reference evidence="2 3" key="1">
    <citation type="submission" date="2015-06" db="EMBL/GenBank/DDBJ databases">
        <title>Draft genome of the ant-associated black yeast Phialophora attae CBS 131958.</title>
        <authorList>
            <person name="Moreno L.F."/>
            <person name="Stielow B.J."/>
            <person name="de Hoog S."/>
            <person name="Vicente V.A."/>
            <person name="Weiss V.A."/>
            <person name="de Vries M."/>
            <person name="Cruz L.M."/>
            <person name="Souza E.M."/>
        </authorList>
    </citation>
    <scope>NUCLEOTIDE SEQUENCE [LARGE SCALE GENOMIC DNA]</scope>
    <source>
        <strain evidence="2 3">CBS 131958</strain>
    </source>
</reference>
<dbReference type="RefSeq" id="XP_018000586.1">
    <property type="nucleotide sequence ID" value="XM_018139346.1"/>
</dbReference>
<keyword evidence="3" id="KW-1185">Reference proteome</keyword>
<protein>
    <submittedName>
        <fullName evidence="2">Uncharacterized protein</fullName>
    </submittedName>
</protein>
<dbReference type="EMBL" id="LFJN01000011">
    <property type="protein sequence ID" value="KPI40623.1"/>
    <property type="molecule type" value="Genomic_DNA"/>
</dbReference>
<comment type="caution">
    <text evidence="2">The sequence shown here is derived from an EMBL/GenBank/DDBJ whole genome shotgun (WGS) entry which is preliminary data.</text>
</comment>
<dbReference type="OrthoDB" id="202195at2759"/>
<sequence length="105" mass="11911">MNTARIMRLQPLRQAFKPNSAAIRQPLTKRSFHQSRSMFRAKEEDHSAHTITQRLKSLKKIPPELLPLGDVISFALFAAAFAMGRKLIYDKTLRLSPQRNSGGAH</sequence>
<dbReference type="GeneID" id="28731226"/>
<proteinExistence type="predicted"/>
<evidence type="ECO:0000313" key="3">
    <source>
        <dbReference type="Proteomes" id="UP000038010"/>
    </source>
</evidence>
<gene>
    <name evidence="2" type="ORF">AB675_10565</name>
</gene>
<name>A0A0N1P0M3_9EURO</name>
<accession>A0A0N1P0M3</accession>
<dbReference type="AlphaFoldDB" id="A0A0N1P0M3"/>
<evidence type="ECO:0000313" key="2">
    <source>
        <dbReference type="EMBL" id="KPI40623.1"/>
    </source>
</evidence>
<evidence type="ECO:0000256" key="1">
    <source>
        <dbReference type="SAM" id="MobiDB-lite"/>
    </source>
</evidence>
<feature type="region of interest" description="Disordered" evidence="1">
    <location>
        <begin position="19"/>
        <end position="48"/>
    </location>
</feature>
<dbReference type="VEuPathDB" id="FungiDB:AB675_10565"/>